<comment type="caution">
    <text evidence="3">The sequence shown here is derived from an EMBL/GenBank/DDBJ whole genome shotgun (WGS) entry which is preliminary data.</text>
</comment>
<dbReference type="Proteomes" id="UP000247409">
    <property type="component" value="Unassembled WGS sequence"/>
</dbReference>
<evidence type="ECO:0000313" key="3">
    <source>
        <dbReference type="EMBL" id="PXF43681.1"/>
    </source>
</evidence>
<dbReference type="AlphaFoldDB" id="A0A2V3INL8"/>
<evidence type="ECO:0000256" key="1">
    <source>
        <dbReference type="SAM" id="Phobius"/>
    </source>
</evidence>
<keyword evidence="1" id="KW-0472">Membrane</keyword>
<proteinExistence type="predicted"/>
<keyword evidence="1" id="KW-0812">Transmembrane</keyword>
<gene>
    <name evidence="3" type="ORF">BWQ96_06586</name>
</gene>
<sequence>MSPILRVALALFVLWVLVATNPSASSNTSFSTFITAVTSSTTRPLRQCHPGDYPLCVESRRAYPGLSLILEALFAPHRVDDARLRNLHFESTDYTIFTVVRSIPMPTSDNPGVAFIGILTMWLPVPHPARLTGSVELPHLIRVLRSRVRSVRRAAFANQAGRSFEAFRETSLPDRPWEWLIACFSIVGALWFMIPARARNHFTLTWQNVRQNGHWWCMVFFHLSHGGSLLRLFRTIVSVNYLAPLLVSDGRISLSGLYGVLLTSSATSTALAMLVLARRYVFGTLQSRSSTPLEINGGGACVYALLVVACLSPSCNEPLPGGARPFELLMLNVLFDSFFLAGQKRIADYTAHTGAALGAWLFCSINMSVASK</sequence>
<evidence type="ECO:0008006" key="5">
    <source>
        <dbReference type="Google" id="ProtNLM"/>
    </source>
</evidence>
<feature type="transmembrane region" description="Helical" evidence="1">
    <location>
        <begin position="257"/>
        <end position="281"/>
    </location>
</feature>
<protein>
    <recommendedName>
        <fullName evidence="5">Peptidase S54 rhomboid domain-containing protein</fullName>
    </recommendedName>
</protein>
<evidence type="ECO:0000313" key="4">
    <source>
        <dbReference type="Proteomes" id="UP000247409"/>
    </source>
</evidence>
<dbReference type="OrthoDB" id="3860at2759"/>
<reference evidence="3 4" key="1">
    <citation type="journal article" date="2018" name="Mol. Biol. Evol.">
        <title>Analysis of the draft genome of the red seaweed Gracilariopsis chorda provides insights into genome size evolution in Rhodophyta.</title>
        <authorList>
            <person name="Lee J."/>
            <person name="Yang E.C."/>
            <person name="Graf L."/>
            <person name="Yang J.H."/>
            <person name="Qiu H."/>
            <person name="Zel Zion U."/>
            <person name="Chan C.X."/>
            <person name="Stephens T.G."/>
            <person name="Weber A.P.M."/>
            <person name="Boo G.H."/>
            <person name="Boo S.M."/>
            <person name="Kim K.M."/>
            <person name="Shin Y."/>
            <person name="Jung M."/>
            <person name="Lee S.J."/>
            <person name="Yim H.S."/>
            <person name="Lee J.H."/>
            <person name="Bhattacharya D."/>
            <person name="Yoon H.S."/>
        </authorList>
    </citation>
    <scope>NUCLEOTIDE SEQUENCE [LARGE SCALE GENOMIC DNA]</scope>
    <source>
        <strain evidence="3 4">SKKU-2015</strain>
        <tissue evidence="3">Whole body</tissue>
    </source>
</reference>
<evidence type="ECO:0000256" key="2">
    <source>
        <dbReference type="SAM" id="SignalP"/>
    </source>
</evidence>
<feature type="transmembrane region" description="Helical" evidence="1">
    <location>
        <begin position="215"/>
        <end position="237"/>
    </location>
</feature>
<organism evidence="3 4">
    <name type="scientific">Gracilariopsis chorda</name>
    <dbReference type="NCBI Taxonomy" id="448386"/>
    <lineage>
        <taxon>Eukaryota</taxon>
        <taxon>Rhodophyta</taxon>
        <taxon>Florideophyceae</taxon>
        <taxon>Rhodymeniophycidae</taxon>
        <taxon>Gracilariales</taxon>
        <taxon>Gracilariaceae</taxon>
        <taxon>Gracilariopsis</taxon>
    </lineage>
</organism>
<dbReference type="EMBL" id="NBIV01000115">
    <property type="protein sequence ID" value="PXF43681.1"/>
    <property type="molecule type" value="Genomic_DNA"/>
</dbReference>
<feature type="chain" id="PRO_5015961046" description="Peptidase S54 rhomboid domain-containing protein" evidence="2">
    <location>
        <begin position="26"/>
        <end position="372"/>
    </location>
</feature>
<feature type="signal peptide" evidence="2">
    <location>
        <begin position="1"/>
        <end position="25"/>
    </location>
</feature>
<keyword evidence="4" id="KW-1185">Reference proteome</keyword>
<feature type="transmembrane region" description="Helical" evidence="1">
    <location>
        <begin position="177"/>
        <end position="194"/>
    </location>
</feature>
<name>A0A2V3INL8_9FLOR</name>
<keyword evidence="2" id="KW-0732">Signal</keyword>
<accession>A0A2V3INL8</accession>
<keyword evidence="1" id="KW-1133">Transmembrane helix</keyword>